<reference evidence="2" key="1">
    <citation type="submission" date="2009-11" db="EMBL/GenBank/DDBJ databases">
        <title>Genome sequencing of Bartonella species and comparative genomics.</title>
        <authorList>
            <person name="Engel P."/>
            <person name="Salzburger W."/>
            <person name="Marius L."/>
            <person name="Chao-Chin C."/>
            <person name="Soichi M."/>
            <person name="Christa L."/>
            <person name="Alexandra C."/>
            <person name="Aurelie L."/>
            <person name="Claudine M."/>
            <person name="Stephan S.C."/>
            <person name="Christoph D."/>
        </authorList>
    </citation>
    <scope>NUCLEOTIDE SEQUENCE [LARGE SCALE GENOMIC DNA]</scope>
    <source>
        <strain evidence="2">CIP 104772 / 73</strain>
    </source>
</reference>
<proteinExistence type="predicted"/>
<keyword evidence="2" id="KW-1185">Reference proteome</keyword>
<dbReference type="eggNOG" id="COG5480">
    <property type="taxonomic scope" value="Bacteria"/>
</dbReference>
<dbReference type="KEGG" id="bcd:BARCL_1247"/>
<name>E6YJ81_BARC7</name>
<evidence type="ECO:0000313" key="1">
    <source>
        <dbReference type="EMBL" id="CBI76919.1"/>
    </source>
</evidence>
<dbReference type="Pfam" id="PF06282">
    <property type="entry name" value="DUF1036"/>
    <property type="match status" value="1"/>
</dbReference>
<evidence type="ECO:0000313" key="2">
    <source>
        <dbReference type="Proteomes" id="UP000009101"/>
    </source>
</evidence>
<reference evidence="1 2" key="2">
    <citation type="journal article" date="2011" name="PLoS Genet.">
        <title>Parallel evolution of a type IV secretion system in radiating lineages of the host-restricted bacterial pathogen Bartonella.</title>
        <authorList>
            <person name="Engel P."/>
            <person name="Salzburger W."/>
            <person name="Liesch M."/>
            <person name="Chang C.C."/>
            <person name="Maruyama S."/>
            <person name="Lanz C."/>
            <person name="Calteau A."/>
            <person name="Lajus A."/>
            <person name="Medigue C."/>
            <person name="Schuster S.C."/>
            <person name="Dehio C."/>
        </authorList>
    </citation>
    <scope>NUCLEOTIDE SEQUENCE [LARGE SCALE GENOMIC DNA]</scope>
    <source>
        <strain evidence="2">CIP 104772 / 73</strain>
    </source>
</reference>
<protein>
    <submittedName>
        <fullName evidence="1">Uncharacterized protein</fullName>
    </submittedName>
</protein>
<sequence>MLKELRILFLNVLILFSAFEYAKADFRVCNTTQESVGIAIGYRTVSNWVSEGWWIVPTTECKTLIDGPLASRFYYLYVENTRKKGSGVGTVMMCVRDSQFTIEGIHNCFVRGFQKAKFEEIDTGDQTNWMVQLTDKPVLPDSTALPRTSVSKSVSTLAPAFSRTSVPKAISAPTPVPPAEPNSVSKFVPVPTFRLPKSSS</sequence>
<dbReference type="HOGENOM" id="CLU_120931_2_0_5"/>
<dbReference type="Proteomes" id="UP000009101">
    <property type="component" value="Chromosome"/>
</dbReference>
<dbReference type="STRING" id="696125.BARCL_1247"/>
<gene>
    <name evidence="1" type="ordered locus">BARCL_1247</name>
</gene>
<dbReference type="OrthoDB" id="9806840at2"/>
<dbReference type="AlphaFoldDB" id="E6YJ81"/>
<accession>E6YJ81</accession>
<dbReference type="EMBL" id="FN645454">
    <property type="protein sequence ID" value="CBI76919.1"/>
    <property type="molecule type" value="Genomic_DNA"/>
</dbReference>
<organism evidence="1 2">
    <name type="scientific">Bartonella clarridgeiae (strain CCUG 45776 / CIP 104772 / 73)</name>
    <dbReference type="NCBI Taxonomy" id="696125"/>
    <lineage>
        <taxon>Bacteria</taxon>
        <taxon>Pseudomonadati</taxon>
        <taxon>Pseudomonadota</taxon>
        <taxon>Alphaproteobacteria</taxon>
        <taxon>Hyphomicrobiales</taxon>
        <taxon>Bartonellaceae</taxon>
        <taxon>Bartonella</taxon>
    </lineage>
</organism>
<dbReference type="InterPro" id="IPR009380">
    <property type="entry name" value="DUF1036"/>
</dbReference>